<accession>A0A6N8F9B9</accession>
<dbReference type="Proteomes" id="UP000439994">
    <property type="component" value="Unassembled WGS sequence"/>
</dbReference>
<organism evidence="4 5">
    <name type="scientific">Psychrosphaera haliotis</name>
    <dbReference type="NCBI Taxonomy" id="555083"/>
    <lineage>
        <taxon>Bacteria</taxon>
        <taxon>Pseudomonadati</taxon>
        <taxon>Pseudomonadota</taxon>
        <taxon>Gammaproteobacteria</taxon>
        <taxon>Alteromonadales</taxon>
        <taxon>Pseudoalteromonadaceae</taxon>
        <taxon>Psychrosphaera</taxon>
    </lineage>
</organism>
<proteinExistence type="inferred from homology"/>
<comment type="similarity">
    <text evidence="1 3">Belongs to the RelE toxin family.</text>
</comment>
<evidence type="ECO:0000313" key="4">
    <source>
        <dbReference type="EMBL" id="MUH73195.1"/>
    </source>
</evidence>
<dbReference type="Pfam" id="PF05016">
    <property type="entry name" value="ParE_toxin"/>
    <property type="match status" value="1"/>
</dbReference>
<dbReference type="PIRSF" id="PIRSF029218">
    <property type="entry name" value="ParE"/>
    <property type="match status" value="1"/>
</dbReference>
<dbReference type="InterPro" id="IPR051803">
    <property type="entry name" value="TA_system_RelE-like_toxin"/>
</dbReference>
<dbReference type="PANTHER" id="PTHR33755">
    <property type="entry name" value="TOXIN PARE1-RELATED"/>
    <property type="match status" value="1"/>
</dbReference>
<dbReference type="Gene3D" id="3.30.2310.20">
    <property type="entry name" value="RelE-like"/>
    <property type="match status" value="1"/>
</dbReference>
<keyword evidence="2" id="KW-1277">Toxin-antitoxin system</keyword>
<dbReference type="EMBL" id="WOCD01000005">
    <property type="protein sequence ID" value="MUH73195.1"/>
    <property type="molecule type" value="Genomic_DNA"/>
</dbReference>
<dbReference type="InterPro" id="IPR028344">
    <property type="entry name" value="ParE1/4"/>
</dbReference>
<comment type="caution">
    <text evidence="4">The sequence shown here is derived from an EMBL/GenBank/DDBJ whole genome shotgun (WGS) entry which is preliminary data.</text>
</comment>
<dbReference type="InterPro" id="IPR035093">
    <property type="entry name" value="RelE/ParE_toxin_dom_sf"/>
</dbReference>
<keyword evidence="5" id="KW-1185">Reference proteome</keyword>
<dbReference type="InterPro" id="IPR007712">
    <property type="entry name" value="RelE/ParE_toxin"/>
</dbReference>
<sequence>MKFNLSKKAKSDLIKIARYTQLNWGRQQRNDYLKLLDSAFHQIAAEPELGYACDYIREGYRKRPQGSHVIYYKEFGREEIVIIRVLHKSMDVHRAL</sequence>
<name>A0A6N8F9B9_9GAMM</name>
<dbReference type="RefSeq" id="WP_155696396.1">
    <property type="nucleotide sequence ID" value="NZ_WOCD01000005.1"/>
</dbReference>
<dbReference type="OrthoDB" id="516834at2"/>
<evidence type="ECO:0000256" key="3">
    <source>
        <dbReference type="PIRNR" id="PIRNR029218"/>
    </source>
</evidence>
<reference evidence="4 5" key="1">
    <citation type="submission" date="2019-11" db="EMBL/GenBank/DDBJ databases">
        <title>P. haliotis isolates from Z. marina roots.</title>
        <authorList>
            <person name="Cohen M."/>
            <person name="Jospin G."/>
            <person name="Eisen J.A."/>
            <person name="Coil D.A."/>
        </authorList>
    </citation>
    <scope>NUCLEOTIDE SEQUENCE [LARGE SCALE GENOMIC DNA]</scope>
    <source>
        <strain evidence="4 5">UCD-MCMsp1aY</strain>
    </source>
</reference>
<evidence type="ECO:0000256" key="1">
    <source>
        <dbReference type="ARBA" id="ARBA00006226"/>
    </source>
</evidence>
<gene>
    <name evidence="4" type="ORF">GNP35_12315</name>
</gene>
<protein>
    <recommendedName>
        <fullName evidence="3">Toxin</fullName>
    </recommendedName>
</protein>
<dbReference type="AlphaFoldDB" id="A0A6N8F9B9"/>
<evidence type="ECO:0000256" key="2">
    <source>
        <dbReference type="ARBA" id="ARBA00022649"/>
    </source>
</evidence>
<evidence type="ECO:0000313" key="5">
    <source>
        <dbReference type="Proteomes" id="UP000439994"/>
    </source>
</evidence>
<dbReference type="PANTHER" id="PTHR33755:SF9">
    <property type="entry name" value="TOXIN PARE1"/>
    <property type="match status" value="1"/>
</dbReference>